<keyword evidence="5" id="KW-0732">Signal</keyword>
<dbReference type="GO" id="GO:0030313">
    <property type="term" value="C:cell envelope"/>
    <property type="evidence" value="ECO:0007669"/>
    <property type="project" value="UniProtKB-SubCell"/>
</dbReference>
<evidence type="ECO:0000256" key="3">
    <source>
        <dbReference type="ARBA" id="ARBA00023157"/>
    </source>
</evidence>
<keyword evidence="4" id="KW-0676">Redox-active center</keyword>
<dbReference type="GO" id="GO:0016209">
    <property type="term" value="F:antioxidant activity"/>
    <property type="evidence" value="ECO:0007669"/>
    <property type="project" value="InterPro"/>
</dbReference>
<reference evidence="7 8" key="1">
    <citation type="submission" date="2020-08" db="EMBL/GenBank/DDBJ databases">
        <title>Draft genome sequence of Parasphingopyxis sp. GrpM-11.</title>
        <authorList>
            <person name="Oh J."/>
            <person name="Roh D.-H."/>
        </authorList>
    </citation>
    <scope>NUCLEOTIDE SEQUENCE [LARGE SCALE GENOMIC DNA]</scope>
    <source>
        <strain evidence="7 8">GrpM-11</strain>
    </source>
</reference>
<evidence type="ECO:0000313" key="7">
    <source>
        <dbReference type="EMBL" id="MBC2776177.1"/>
    </source>
</evidence>
<comment type="caution">
    <text evidence="7">The sequence shown here is derived from an EMBL/GenBank/DDBJ whole genome shotgun (WGS) entry which is preliminary data.</text>
</comment>
<keyword evidence="2" id="KW-0201">Cytochrome c-type biogenesis</keyword>
<dbReference type="InterPro" id="IPR036249">
    <property type="entry name" value="Thioredoxin-like_sf"/>
</dbReference>
<comment type="subcellular location">
    <subcellularLocation>
        <location evidence="1">Cell envelope</location>
    </subcellularLocation>
</comment>
<keyword evidence="8" id="KW-1185">Reference proteome</keyword>
<dbReference type="PROSITE" id="PS51352">
    <property type="entry name" value="THIOREDOXIN_2"/>
    <property type="match status" value="1"/>
</dbReference>
<dbReference type="Proteomes" id="UP000564378">
    <property type="component" value="Unassembled WGS sequence"/>
</dbReference>
<dbReference type="PANTHER" id="PTHR42852:SF6">
    <property type="entry name" value="THIOL:DISULFIDE INTERCHANGE PROTEIN DSBE"/>
    <property type="match status" value="1"/>
</dbReference>
<feature type="domain" description="Thioredoxin" evidence="6">
    <location>
        <begin position="52"/>
        <end position="194"/>
    </location>
</feature>
<dbReference type="Pfam" id="PF00578">
    <property type="entry name" value="AhpC-TSA"/>
    <property type="match status" value="1"/>
</dbReference>
<dbReference type="InterPro" id="IPR000866">
    <property type="entry name" value="AhpC/TSA"/>
</dbReference>
<feature type="chain" id="PRO_5032712236" evidence="5">
    <location>
        <begin position="21"/>
        <end position="194"/>
    </location>
</feature>
<evidence type="ECO:0000313" key="8">
    <source>
        <dbReference type="Proteomes" id="UP000564378"/>
    </source>
</evidence>
<evidence type="ECO:0000259" key="6">
    <source>
        <dbReference type="PROSITE" id="PS51352"/>
    </source>
</evidence>
<dbReference type="InterPro" id="IPR013766">
    <property type="entry name" value="Thioredoxin_domain"/>
</dbReference>
<dbReference type="GO" id="GO:0016491">
    <property type="term" value="F:oxidoreductase activity"/>
    <property type="evidence" value="ECO:0007669"/>
    <property type="project" value="InterPro"/>
</dbReference>
<dbReference type="PROSITE" id="PS51257">
    <property type="entry name" value="PROKAR_LIPOPROTEIN"/>
    <property type="match status" value="1"/>
</dbReference>
<sequence>MRPLSGPVIACLLGSALLFAACDRESRDASQDAVSGQPSLEGTETMGRVVIDYRGTAAPDLAFTSEAGQEIRLSDFEGRPLLVNLWATWCAPCIREMPTLDALAERREGSLKVLTVSQDFQGSAVVAPFFAENSFRHLEPWLDEDNAMLSALESDSLPITILYDEDGAELFRVYGGMDWSGERAETLISGAIGD</sequence>
<proteinExistence type="predicted"/>
<dbReference type="AlphaFoldDB" id="A0A842HUS3"/>
<protein>
    <submittedName>
        <fullName evidence="7">TlpA family protein disulfide reductase</fullName>
    </submittedName>
</protein>
<dbReference type="PANTHER" id="PTHR42852">
    <property type="entry name" value="THIOL:DISULFIDE INTERCHANGE PROTEIN DSBE"/>
    <property type="match status" value="1"/>
</dbReference>
<dbReference type="CDD" id="cd02966">
    <property type="entry name" value="TlpA_like_family"/>
    <property type="match status" value="1"/>
</dbReference>
<evidence type="ECO:0000256" key="5">
    <source>
        <dbReference type="SAM" id="SignalP"/>
    </source>
</evidence>
<evidence type="ECO:0000256" key="2">
    <source>
        <dbReference type="ARBA" id="ARBA00022748"/>
    </source>
</evidence>
<gene>
    <name evidence="7" type="ORF">H6P80_00955</name>
</gene>
<name>A0A842HUS3_9SPHN</name>
<dbReference type="InterPro" id="IPR050553">
    <property type="entry name" value="Thioredoxin_ResA/DsbE_sf"/>
</dbReference>
<keyword evidence="3" id="KW-1015">Disulfide bond</keyword>
<dbReference type="RefSeq" id="WP_185799487.1">
    <property type="nucleotide sequence ID" value="NZ_JACJVJ010000001.1"/>
</dbReference>
<evidence type="ECO:0000256" key="1">
    <source>
        <dbReference type="ARBA" id="ARBA00004196"/>
    </source>
</evidence>
<organism evidence="7 8">
    <name type="scientific">Parasphingopyxis marina</name>
    <dbReference type="NCBI Taxonomy" id="2761622"/>
    <lineage>
        <taxon>Bacteria</taxon>
        <taxon>Pseudomonadati</taxon>
        <taxon>Pseudomonadota</taxon>
        <taxon>Alphaproteobacteria</taxon>
        <taxon>Sphingomonadales</taxon>
        <taxon>Sphingomonadaceae</taxon>
        <taxon>Parasphingopyxis</taxon>
    </lineage>
</organism>
<dbReference type="Gene3D" id="3.40.30.10">
    <property type="entry name" value="Glutaredoxin"/>
    <property type="match status" value="1"/>
</dbReference>
<feature type="signal peptide" evidence="5">
    <location>
        <begin position="1"/>
        <end position="20"/>
    </location>
</feature>
<accession>A0A842HUS3</accession>
<evidence type="ECO:0000256" key="4">
    <source>
        <dbReference type="ARBA" id="ARBA00023284"/>
    </source>
</evidence>
<dbReference type="EMBL" id="JACJVJ010000001">
    <property type="protein sequence ID" value="MBC2776177.1"/>
    <property type="molecule type" value="Genomic_DNA"/>
</dbReference>
<dbReference type="GO" id="GO:0017004">
    <property type="term" value="P:cytochrome complex assembly"/>
    <property type="evidence" value="ECO:0007669"/>
    <property type="project" value="UniProtKB-KW"/>
</dbReference>
<dbReference type="SUPFAM" id="SSF52833">
    <property type="entry name" value="Thioredoxin-like"/>
    <property type="match status" value="1"/>
</dbReference>